<dbReference type="RefSeq" id="XP_034254226.1">
    <property type="nucleotide sequence ID" value="XM_034398335.1"/>
</dbReference>
<dbReference type="KEGG" id="tpal:117653005"/>
<dbReference type="NCBIfam" id="TIGR00231">
    <property type="entry name" value="small_GTP"/>
    <property type="match status" value="1"/>
</dbReference>
<dbReference type="SMART" id="SM00176">
    <property type="entry name" value="RAN"/>
    <property type="match status" value="1"/>
</dbReference>
<gene>
    <name evidence="4" type="primary">LOC117653005</name>
</gene>
<dbReference type="Pfam" id="PF00071">
    <property type="entry name" value="Ras"/>
    <property type="match status" value="1"/>
</dbReference>
<dbReference type="SMART" id="SM00173">
    <property type="entry name" value="RAS"/>
    <property type="match status" value="1"/>
</dbReference>
<dbReference type="PROSITE" id="PS51419">
    <property type="entry name" value="RAB"/>
    <property type="match status" value="1"/>
</dbReference>
<dbReference type="InterPro" id="IPR027417">
    <property type="entry name" value="P-loop_NTPase"/>
</dbReference>
<dbReference type="PRINTS" id="PR00449">
    <property type="entry name" value="RASTRNSFRMNG"/>
</dbReference>
<evidence type="ECO:0000313" key="3">
    <source>
        <dbReference type="Proteomes" id="UP000515158"/>
    </source>
</evidence>
<dbReference type="InterPro" id="IPR001806">
    <property type="entry name" value="Small_GTPase"/>
</dbReference>
<sequence length="226" mass="25197">MSDSEEEVSLDKQLKLVLVGDPCTGKTSIIRRYCHQEFSRQYFPTAGVDFFLKRITVHGKRDATIQLWDVGGSALDGKMLDKYIFGAHVVIYVIDVTSSSTLDNLGQWMQAVRTAQAKPVLCAVLGNKCDMEHQRVIRMDHQQRFASDHGFFSYVVSARTGENISLFFQKIAAELLGIKLTRAEQEEHQPVVKAEISDTHVPMVSDCVSGKRAQSMGAKSAVCILQ</sequence>
<proteinExistence type="inferred from homology"/>
<dbReference type="InParanoid" id="A0A6P9AF03"/>
<organism evidence="4">
    <name type="scientific">Thrips palmi</name>
    <name type="common">Melon thrips</name>
    <dbReference type="NCBI Taxonomy" id="161013"/>
    <lineage>
        <taxon>Eukaryota</taxon>
        <taxon>Metazoa</taxon>
        <taxon>Ecdysozoa</taxon>
        <taxon>Arthropoda</taxon>
        <taxon>Hexapoda</taxon>
        <taxon>Insecta</taxon>
        <taxon>Pterygota</taxon>
        <taxon>Neoptera</taxon>
        <taxon>Paraneoptera</taxon>
        <taxon>Thysanoptera</taxon>
        <taxon>Terebrantia</taxon>
        <taxon>Thripoidea</taxon>
        <taxon>Thripidae</taxon>
        <taxon>Thrips</taxon>
    </lineage>
</organism>
<protein>
    <submittedName>
        <fullName evidence="4">Ras-related protein Rab-28-like</fullName>
    </submittedName>
</protein>
<dbReference type="AlphaFoldDB" id="A0A6P9AF03"/>
<dbReference type="OrthoDB" id="10254700at2759"/>
<keyword evidence="3" id="KW-1185">Reference proteome</keyword>
<dbReference type="Gene3D" id="3.40.50.300">
    <property type="entry name" value="P-loop containing nucleotide triphosphate hydrolases"/>
    <property type="match status" value="1"/>
</dbReference>
<dbReference type="GO" id="GO:0003924">
    <property type="term" value="F:GTPase activity"/>
    <property type="evidence" value="ECO:0007669"/>
    <property type="project" value="InterPro"/>
</dbReference>
<accession>A0A6P9AF03</accession>
<dbReference type="PROSITE" id="PS51421">
    <property type="entry name" value="RAS"/>
    <property type="match status" value="1"/>
</dbReference>
<dbReference type="InterPro" id="IPR005225">
    <property type="entry name" value="Small_GTP-bd"/>
</dbReference>
<name>A0A6P9AF03_THRPL</name>
<dbReference type="GO" id="GO:0005525">
    <property type="term" value="F:GTP binding"/>
    <property type="evidence" value="ECO:0007669"/>
    <property type="project" value="InterPro"/>
</dbReference>
<dbReference type="PANTHER" id="PTHR47978">
    <property type="match status" value="1"/>
</dbReference>
<evidence type="ECO:0000256" key="1">
    <source>
        <dbReference type="ARBA" id="ARBA00006270"/>
    </source>
</evidence>
<reference evidence="4" key="1">
    <citation type="submission" date="2025-08" db="UniProtKB">
        <authorList>
            <consortium name="RefSeq"/>
        </authorList>
    </citation>
    <scope>IDENTIFICATION</scope>
    <source>
        <tissue evidence="4">Total insect</tissue>
    </source>
</reference>
<keyword evidence="2" id="KW-0547">Nucleotide-binding</keyword>
<dbReference type="SMART" id="SM00175">
    <property type="entry name" value="RAB"/>
    <property type="match status" value="1"/>
</dbReference>
<comment type="similarity">
    <text evidence="1">Belongs to the small GTPase superfamily. Rab family.</text>
</comment>
<evidence type="ECO:0000256" key="2">
    <source>
        <dbReference type="ARBA" id="ARBA00022741"/>
    </source>
</evidence>
<dbReference type="FunFam" id="3.40.50.300:FF:001447">
    <property type="entry name" value="Ras-related protein Rab-1B"/>
    <property type="match status" value="1"/>
</dbReference>
<dbReference type="SMART" id="SM00174">
    <property type="entry name" value="RHO"/>
    <property type="match status" value="1"/>
</dbReference>
<dbReference type="SUPFAM" id="SSF52540">
    <property type="entry name" value="P-loop containing nucleoside triphosphate hydrolases"/>
    <property type="match status" value="1"/>
</dbReference>
<dbReference type="GeneID" id="117653005"/>
<dbReference type="Proteomes" id="UP000515158">
    <property type="component" value="Unplaced"/>
</dbReference>
<evidence type="ECO:0000313" key="4">
    <source>
        <dbReference type="RefSeq" id="XP_034254226.1"/>
    </source>
</evidence>